<dbReference type="GO" id="GO:0004497">
    <property type="term" value="F:monooxygenase activity"/>
    <property type="evidence" value="ECO:0007669"/>
    <property type="project" value="UniProtKB-KW"/>
</dbReference>
<comment type="caution">
    <text evidence="2">The sequence shown here is derived from an EMBL/GenBank/DDBJ whole genome shotgun (WGS) entry which is preliminary data.</text>
</comment>
<proteinExistence type="predicted"/>
<keyword evidence="3" id="KW-1185">Reference proteome</keyword>
<feature type="domain" description="ABM" evidence="1">
    <location>
        <begin position="2"/>
        <end position="90"/>
    </location>
</feature>
<dbReference type="Pfam" id="PF03992">
    <property type="entry name" value="ABM"/>
    <property type="match status" value="1"/>
</dbReference>
<reference evidence="2" key="1">
    <citation type="submission" date="2022-11" db="EMBL/GenBank/DDBJ databases">
        <title>Minimal conservation of predation-associated metabolite biosynthetic gene clusters underscores biosynthetic potential of Myxococcota including descriptions for ten novel species: Archangium lansinium sp. nov., Myxococcus landrumus sp. nov., Nannocystis bai.</title>
        <authorList>
            <person name="Ahearne A."/>
            <person name="Stevens C."/>
            <person name="Phillips K."/>
        </authorList>
    </citation>
    <scope>NUCLEOTIDE SEQUENCE</scope>
    <source>
        <strain evidence="2">Na p29</strain>
    </source>
</reference>
<evidence type="ECO:0000313" key="2">
    <source>
        <dbReference type="EMBL" id="MCY1012855.1"/>
    </source>
</evidence>
<gene>
    <name evidence="2" type="ORF">OV079_46435</name>
</gene>
<dbReference type="GO" id="GO:0005829">
    <property type="term" value="C:cytosol"/>
    <property type="evidence" value="ECO:0007669"/>
    <property type="project" value="TreeGrafter"/>
</dbReference>
<name>A0A9X3F0A7_9BACT</name>
<dbReference type="AlphaFoldDB" id="A0A9X3F0A7"/>
<dbReference type="PANTHER" id="PTHR33336:SF1">
    <property type="entry name" value="(4S)-4-HYDROXY-5-PHOSPHONOOXYPENTANE-2,3-DIONE ISOMERASE"/>
    <property type="match status" value="1"/>
</dbReference>
<dbReference type="EMBL" id="JAPNKE010000002">
    <property type="protein sequence ID" value="MCY1012855.1"/>
    <property type="molecule type" value="Genomic_DNA"/>
</dbReference>
<accession>A0A9X3F0A7</accession>
<dbReference type="PANTHER" id="PTHR33336">
    <property type="entry name" value="QUINOL MONOOXYGENASE YGIN-RELATED"/>
    <property type="match status" value="1"/>
</dbReference>
<keyword evidence="2" id="KW-0503">Monooxygenase</keyword>
<dbReference type="RefSeq" id="WP_267776402.1">
    <property type="nucleotide sequence ID" value="NZ_JAPNKE010000002.1"/>
</dbReference>
<dbReference type="InterPro" id="IPR050744">
    <property type="entry name" value="AI-2_Isomerase_LsrG"/>
</dbReference>
<dbReference type="SUPFAM" id="SSF54909">
    <property type="entry name" value="Dimeric alpha+beta barrel"/>
    <property type="match status" value="1"/>
</dbReference>
<protein>
    <submittedName>
        <fullName evidence="2">Antibiotic biosynthesis monooxygenase</fullName>
    </submittedName>
</protein>
<dbReference type="InterPro" id="IPR007138">
    <property type="entry name" value="ABM_dom"/>
</dbReference>
<organism evidence="2 3">
    <name type="scientific">Nannocystis pusilla</name>
    <dbReference type="NCBI Taxonomy" id="889268"/>
    <lineage>
        <taxon>Bacteria</taxon>
        <taxon>Pseudomonadati</taxon>
        <taxon>Myxococcota</taxon>
        <taxon>Polyangia</taxon>
        <taxon>Nannocystales</taxon>
        <taxon>Nannocystaceae</taxon>
        <taxon>Nannocystis</taxon>
    </lineage>
</organism>
<dbReference type="InterPro" id="IPR011008">
    <property type="entry name" value="Dimeric_a/b-barrel"/>
</dbReference>
<keyword evidence="2" id="KW-0560">Oxidoreductase</keyword>
<dbReference type="Proteomes" id="UP001150924">
    <property type="component" value="Unassembled WGS sequence"/>
</dbReference>
<evidence type="ECO:0000259" key="1">
    <source>
        <dbReference type="PROSITE" id="PS51725"/>
    </source>
</evidence>
<dbReference type="Gene3D" id="3.30.70.100">
    <property type="match status" value="1"/>
</dbReference>
<sequence>MLVVHVHVHVVPDQVEAFRTATVANASASVREPGIARFDVLQQDDDETRFILVEVYRDEGAPARHKETAHYQQWRDAVAPMMASPRTSVRLANVFPADDAW</sequence>
<dbReference type="PROSITE" id="PS51725">
    <property type="entry name" value="ABM"/>
    <property type="match status" value="1"/>
</dbReference>
<evidence type="ECO:0000313" key="3">
    <source>
        <dbReference type="Proteomes" id="UP001150924"/>
    </source>
</evidence>